<evidence type="ECO:0000256" key="8">
    <source>
        <dbReference type="ARBA" id="ARBA00022723"/>
    </source>
</evidence>
<evidence type="ECO:0000256" key="5">
    <source>
        <dbReference type="ARBA" id="ARBA00010368"/>
    </source>
</evidence>
<keyword evidence="13" id="KW-1185">Reference proteome</keyword>
<dbReference type="InterPro" id="IPR011059">
    <property type="entry name" value="Metal-dep_hydrolase_composite"/>
</dbReference>
<dbReference type="GO" id="GO:0005737">
    <property type="term" value="C:cytoplasm"/>
    <property type="evidence" value="ECO:0007669"/>
    <property type="project" value="TreeGrafter"/>
</dbReference>
<protein>
    <recommendedName>
        <fullName evidence="7">allantoinase</fullName>
        <ecNumber evidence="7">3.5.2.5</ecNumber>
    </recommendedName>
</protein>
<sequence length="449" mass="49153">MNFRVISGKNICTPEGIREGYVSIRNGLIEGFHTGESPACNHEAIDIGNLLLMPGLVDPHVHLNEPGRTGWEGFATGTRSAAAGGITTLVDMPLNSSPVTTTATAFDKKAEAATGQLQVDCGFWGGIIPGNEKEIPQLAEKGVLGFKAFLTHSGIDEFPNVTEHDLHKAMPVIARYNLPLLVHCELSNNQQPQPGNDERSYRHYLSSRPMAWEDEAIALMIRLCEQYQCHAHIVHLSSAGSIAQIKQAKAKGLPLTVETAQHYLYFNAEEIPDGQTAFKCAPPIRERANNEQLWQALQEGIIDFVATDHSPAPPDIKEIASGNLMKAWGGIASLQLALPVLWTAARSRNIPVTDMARWLGTNPAQLPAGLSKLKGKIARGYAADLVAWDPHKKFIVTPEQLHHKHKTTPYLNQELYGVVEQTWLAGELIYDNGKFPALNKGKIVTLDTP</sequence>
<dbReference type="EMBL" id="LWBP01000078">
    <property type="protein sequence ID" value="OQP65038.1"/>
    <property type="molecule type" value="Genomic_DNA"/>
</dbReference>
<dbReference type="EC" id="3.5.2.5" evidence="7"/>
<dbReference type="Pfam" id="PF01979">
    <property type="entry name" value="Amidohydro_1"/>
    <property type="match status" value="1"/>
</dbReference>
<dbReference type="GO" id="GO:0004038">
    <property type="term" value="F:allantoinase activity"/>
    <property type="evidence" value="ECO:0007669"/>
    <property type="project" value="UniProtKB-EC"/>
</dbReference>
<dbReference type="SUPFAM" id="SSF51556">
    <property type="entry name" value="Metallo-dependent hydrolases"/>
    <property type="match status" value="1"/>
</dbReference>
<evidence type="ECO:0000256" key="10">
    <source>
        <dbReference type="ARBA" id="ARBA00022833"/>
    </source>
</evidence>
<evidence type="ECO:0000259" key="11">
    <source>
        <dbReference type="Pfam" id="PF01979"/>
    </source>
</evidence>
<dbReference type="Gene3D" id="3.20.20.140">
    <property type="entry name" value="Metal-dependent hydrolases"/>
    <property type="match status" value="1"/>
</dbReference>
<comment type="similarity">
    <text evidence="5">Belongs to the metallo-dependent hydrolases superfamily. Allantoinase family.</text>
</comment>
<organism evidence="12 13">
    <name type="scientific">Niastella populi</name>
    <dbReference type="NCBI Taxonomy" id="550983"/>
    <lineage>
        <taxon>Bacteria</taxon>
        <taxon>Pseudomonadati</taxon>
        <taxon>Bacteroidota</taxon>
        <taxon>Chitinophagia</taxon>
        <taxon>Chitinophagales</taxon>
        <taxon>Chitinophagaceae</taxon>
        <taxon>Niastella</taxon>
    </lineage>
</organism>
<dbReference type="Proteomes" id="UP000192276">
    <property type="component" value="Unassembled WGS sequence"/>
</dbReference>
<evidence type="ECO:0000256" key="1">
    <source>
        <dbReference type="ARBA" id="ARBA00001947"/>
    </source>
</evidence>
<evidence type="ECO:0000313" key="12">
    <source>
        <dbReference type="EMBL" id="OQP65038.1"/>
    </source>
</evidence>
<comment type="pathway">
    <text evidence="3">Nitrogen metabolism; (S)-allantoin degradation; allantoate from (S)-allantoin: step 1/1.</text>
</comment>
<dbReference type="InterPro" id="IPR006680">
    <property type="entry name" value="Amidohydro-rel"/>
</dbReference>
<keyword evidence="9" id="KW-0378">Hydrolase</keyword>
<dbReference type="InterPro" id="IPR002195">
    <property type="entry name" value="Dihydroorotase_CS"/>
</dbReference>
<comment type="similarity">
    <text evidence="4">Belongs to the metallo-dependent hydrolases superfamily. DHOase family. Class I DHOase subfamily.</text>
</comment>
<evidence type="ECO:0000256" key="2">
    <source>
        <dbReference type="ARBA" id="ARBA00002368"/>
    </source>
</evidence>
<evidence type="ECO:0000313" key="13">
    <source>
        <dbReference type="Proteomes" id="UP000192276"/>
    </source>
</evidence>
<keyword evidence="8" id="KW-0479">Metal-binding</keyword>
<comment type="function">
    <text evidence="2">Catalyzes the reversible cyclization of carbamoyl aspartate to dihydroorotate.</text>
</comment>
<evidence type="ECO:0000256" key="4">
    <source>
        <dbReference type="ARBA" id="ARBA00010286"/>
    </source>
</evidence>
<comment type="subunit">
    <text evidence="6">Homotetramer.</text>
</comment>
<dbReference type="PANTHER" id="PTHR43668">
    <property type="entry name" value="ALLANTOINASE"/>
    <property type="match status" value="1"/>
</dbReference>
<reference evidence="13" key="1">
    <citation type="submission" date="2016-04" db="EMBL/GenBank/DDBJ databases">
        <authorList>
            <person name="Chen L."/>
            <person name="Zhuang W."/>
            <person name="Wang G."/>
        </authorList>
    </citation>
    <scope>NUCLEOTIDE SEQUENCE [LARGE SCALE GENOMIC DNA]</scope>
    <source>
        <strain evidence="13">208</strain>
    </source>
</reference>
<accession>A0A1V9G3E9</accession>
<evidence type="ECO:0000256" key="6">
    <source>
        <dbReference type="ARBA" id="ARBA00011881"/>
    </source>
</evidence>
<comment type="cofactor">
    <cofactor evidence="1">
        <name>Zn(2+)</name>
        <dbReference type="ChEBI" id="CHEBI:29105"/>
    </cofactor>
</comment>
<dbReference type="GO" id="GO:0006145">
    <property type="term" value="P:purine nucleobase catabolic process"/>
    <property type="evidence" value="ECO:0007669"/>
    <property type="project" value="TreeGrafter"/>
</dbReference>
<evidence type="ECO:0000256" key="9">
    <source>
        <dbReference type="ARBA" id="ARBA00022801"/>
    </source>
</evidence>
<dbReference type="RefSeq" id="WP_081163366.1">
    <property type="nucleotide sequence ID" value="NZ_LWBP01000078.1"/>
</dbReference>
<dbReference type="STRING" id="550983.A4R26_15125"/>
<name>A0A1V9G3E9_9BACT</name>
<gene>
    <name evidence="12" type="ORF">A4R26_15125</name>
</gene>
<dbReference type="PROSITE" id="PS00482">
    <property type="entry name" value="DIHYDROOROTASE_1"/>
    <property type="match status" value="1"/>
</dbReference>
<dbReference type="InterPro" id="IPR050138">
    <property type="entry name" value="DHOase/Allantoinase_Hydrolase"/>
</dbReference>
<dbReference type="GO" id="GO:0000256">
    <property type="term" value="P:allantoin catabolic process"/>
    <property type="evidence" value="ECO:0007669"/>
    <property type="project" value="InterPro"/>
</dbReference>
<dbReference type="NCBIfam" id="TIGR03178">
    <property type="entry name" value="allantoinase"/>
    <property type="match status" value="1"/>
</dbReference>
<dbReference type="FunFam" id="3.20.20.140:FF:000032">
    <property type="entry name" value="Allantoinase Dal1"/>
    <property type="match status" value="1"/>
</dbReference>
<feature type="domain" description="Amidohydrolase-related" evidence="11">
    <location>
        <begin position="52"/>
        <end position="428"/>
    </location>
</feature>
<evidence type="ECO:0000256" key="3">
    <source>
        <dbReference type="ARBA" id="ARBA00004968"/>
    </source>
</evidence>
<proteinExistence type="inferred from homology"/>
<dbReference type="InterPro" id="IPR017593">
    <property type="entry name" value="Allantoinase"/>
</dbReference>
<dbReference type="PANTHER" id="PTHR43668:SF2">
    <property type="entry name" value="ALLANTOINASE"/>
    <property type="match status" value="1"/>
</dbReference>
<dbReference type="SUPFAM" id="SSF51338">
    <property type="entry name" value="Composite domain of metallo-dependent hydrolases"/>
    <property type="match status" value="1"/>
</dbReference>
<evidence type="ECO:0000256" key="7">
    <source>
        <dbReference type="ARBA" id="ARBA00012863"/>
    </source>
</evidence>
<dbReference type="GO" id="GO:0050897">
    <property type="term" value="F:cobalt ion binding"/>
    <property type="evidence" value="ECO:0007669"/>
    <property type="project" value="InterPro"/>
</dbReference>
<dbReference type="OrthoDB" id="9765462at2"/>
<dbReference type="GO" id="GO:0008270">
    <property type="term" value="F:zinc ion binding"/>
    <property type="evidence" value="ECO:0007669"/>
    <property type="project" value="InterPro"/>
</dbReference>
<keyword evidence="10" id="KW-0862">Zinc</keyword>
<dbReference type="InterPro" id="IPR032466">
    <property type="entry name" value="Metal_Hydrolase"/>
</dbReference>
<comment type="caution">
    <text evidence="12">The sequence shown here is derived from an EMBL/GenBank/DDBJ whole genome shotgun (WGS) entry which is preliminary data.</text>
</comment>
<dbReference type="AlphaFoldDB" id="A0A1V9G3E9"/>